<reference key="1">
    <citation type="submission" date="2007-01" db="EMBL/GenBank/DDBJ databases">
        <title>The Genome Sequence of Puccinia graminis f. sp. tritici Strain CRL 75-36-700-3.</title>
        <authorList>
            <consortium name="The Broad Institute Genome Sequencing Platform"/>
            <person name="Birren B."/>
            <person name="Lander E."/>
            <person name="Galagan J."/>
            <person name="Nusbaum C."/>
            <person name="Devon K."/>
            <person name="Cuomo C."/>
            <person name="Jaffe D."/>
            <person name="Butler J."/>
            <person name="Alvarez P."/>
            <person name="Gnerre S."/>
            <person name="Grabherr M."/>
            <person name="Mauceli E."/>
            <person name="Brockman W."/>
            <person name="Young S."/>
            <person name="LaButti K."/>
            <person name="Sykes S."/>
            <person name="DeCaprio D."/>
            <person name="Crawford M."/>
            <person name="Koehrsen M."/>
            <person name="Engels R."/>
            <person name="Montgomery P."/>
            <person name="Pearson M."/>
            <person name="Howarth C."/>
            <person name="Larson L."/>
            <person name="White J."/>
            <person name="Zeng Q."/>
            <person name="Kodira C."/>
            <person name="Yandava C."/>
            <person name="Alvarado L."/>
            <person name="O'Leary S."/>
            <person name="Szabo L."/>
            <person name="Dean R."/>
            <person name="Schein J."/>
        </authorList>
    </citation>
    <scope>NUCLEOTIDE SEQUENCE</scope>
    <source>
        <strain>CRL 75-36-700-3</strain>
    </source>
</reference>
<dbReference type="GeneID" id="10540979"/>
<proteinExistence type="predicted"/>
<reference evidence="3" key="2">
    <citation type="journal article" date="2011" name="Proc. Natl. Acad. Sci. U.S.A.">
        <title>Obligate biotrophy features unraveled by the genomic analysis of rust fungi.</title>
        <authorList>
            <person name="Duplessis S."/>
            <person name="Cuomo C.A."/>
            <person name="Lin Y.-C."/>
            <person name="Aerts A."/>
            <person name="Tisserant E."/>
            <person name="Veneault-Fourrey C."/>
            <person name="Joly D.L."/>
            <person name="Hacquard S."/>
            <person name="Amselem J."/>
            <person name="Cantarel B.L."/>
            <person name="Chiu R."/>
            <person name="Coutinho P.M."/>
            <person name="Feau N."/>
            <person name="Field M."/>
            <person name="Frey P."/>
            <person name="Gelhaye E."/>
            <person name="Goldberg J."/>
            <person name="Grabherr M.G."/>
            <person name="Kodira C.D."/>
            <person name="Kohler A."/>
            <person name="Kuees U."/>
            <person name="Lindquist E.A."/>
            <person name="Lucas S.M."/>
            <person name="Mago R."/>
            <person name="Mauceli E."/>
            <person name="Morin E."/>
            <person name="Murat C."/>
            <person name="Pangilinan J.L."/>
            <person name="Park R."/>
            <person name="Pearson M."/>
            <person name="Quesneville H."/>
            <person name="Rouhier N."/>
            <person name="Sakthikumar S."/>
            <person name="Salamov A.A."/>
            <person name="Schmutz J."/>
            <person name="Selles B."/>
            <person name="Shapiro H."/>
            <person name="Tanguay P."/>
            <person name="Tuskan G.A."/>
            <person name="Henrissat B."/>
            <person name="Van de Peer Y."/>
            <person name="Rouze P."/>
            <person name="Ellis J.G."/>
            <person name="Dodds P.N."/>
            <person name="Schein J.E."/>
            <person name="Zhong S."/>
            <person name="Hamelin R.C."/>
            <person name="Grigoriev I.V."/>
            <person name="Szabo L.J."/>
            <person name="Martin F."/>
        </authorList>
    </citation>
    <scope>NUCLEOTIDE SEQUENCE [LARGE SCALE GENOMIC DNA]</scope>
    <source>
        <strain evidence="3">CRL 75-36-700-3 / race SCCL</strain>
    </source>
</reference>
<dbReference type="Proteomes" id="UP000008783">
    <property type="component" value="Unassembled WGS sequence"/>
</dbReference>
<dbReference type="AlphaFoldDB" id="E3KW40"/>
<dbReference type="KEGG" id="pgr:PGTG_14093"/>
<name>E3KW40_PUCGT</name>
<dbReference type="OrthoDB" id="10628470at2759"/>
<accession>E3KW40</accession>
<evidence type="ECO:0000256" key="1">
    <source>
        <dbReference type="SAM" id="MobiDB-lite"/>
    </source>
</evidence>
<sequence>MADSQMNLQENAELIQRYLLHLRLRKEEADRSYIPTPWEELSEEEQLLLATYHAHIHQEEDLDQQIKFRGFLREIREKNTQLCRKRYLDKMSTFETGVIRQERASPTPSIDTDNGSSDPTDKSPTTQTYEAPSQLQRDLAAAKELQT</sequence>
<evidence type="ECO:0000313" key="3">
    <source>
        <dbReference type="Proteomes" id="UP000008783"/>
    </source>
</evidence>
<dbReference type="RefSeq" id="XP_003332934.1">
    <property type="nucleotide sequence ID" value="XM_003332886.1"/>
</dbReference>
<protein>
    <submittedName>
        <fullName evidence="2">Uncharacterized protein</fullName>
    </submittedName>
</protein>
<keyword evidence="3" id="KW-1185">Reference proteome</keyword>
<dbReference type="VEuPathDB" id="FungiDB:PGTG_14093"/>
<gene>
    <name evidence="2" type="ORF">PGTG_14093</name>
</gene>
<organism evidence="2 3">
    <name type="scientific">Puccinia graminis f. sp. tritici (strain CRL 75-36-700-3 / race SCCL)</name>
    <name type="common">Black stem rust fungus</name>
    <dbReference type="NCBI Taxonomy" id="418459"/>
    <lineage>
        <taxon>Eukaryota</taxon>
        <taxon>Fungi</taxon>
        <taxon>Dikarya</taxon>
        <taxon>Basidiomycota</taxon>
        <taxon>Pucciniomycotina</taxon>
        <taxon>Pucciniomycetes</taxon>
        <taxon>Pucciniales</taxon>
        <taxon>Pucciniaceae</taxon>
        <taxon>Puccinia</taxon>
    </lineage>
</organism>
<dbReference type="EMBL" id="DS178314">
    <property type="protein sequence ID" value="EFP88515.1"/>
    <property type="molecule type" value="Genomic_DNA"/>
</dbReference>
<feature type="region of interest" description="Disordered" evidence="1">
    <location>
        <begin position="96"/>
        <end position="147"/>
    </location>
</feature>
<evidence type="ECO:0000313" key="2">
    <source>
        <dbReference type="EMBL" id="EFP88515.1"/>
    </source>
</evidence>
<feature type="compositionally biased region" description="Polar residues" evidence="1">
    <location>
        <begin position="104"/>
        <end position="136"/>
    </location>
</feature>
<dbReference type="InParanoid" id="E3KW40"/>
<dbReference type="HOGENOM" id="CLU_1769043_0_0_1"/>